<feature type="repeat" description="PPR" evidence="3">
    <location>
        <begin position="44"/>
        <end position="78"/>
    </location>
</feature>
<evidence type="ECO:0000256" key="1">
    <source>
        <dbReference type="ARBA" id="ARBA00007626"/>
    </source>
</evidence>
<dbReference type="EMBL" id="QGNW01001353">
    <property type="protein sequence ID" value="RVW44457.1"/>
    <property type="molecule type" value="Genomic_DNA"/>
</dbReference>
<feature type="repeat" description="PPR" evidence="3">
    <location>
        <begin position="163"/>
        <end position="197"/>
    </location>
</feature>
<comment type="caution">
    <text evidence="4">The sequence shown here is derived from an EMBL/GenBank/DDBJ whole genome shotgun (WGS) entry which is preliminary data.</text>
</comment>
<proteinExistence type="inferred from homology"/>
<accession>A0A438E9K6</accession>
<dbReference type="AlphaFoldDB" id="A0A438E9K6"/>
<name>A0A438E9K6_VITVI</name>
<dbReference type="Proteomes" id="UP000288805">
    <property type="component" value="Unassembled WGS sequence"/>
</dbReference>
<evidence type="ECO:0000313" key="5">
    <source>
        <dbReference type="Proteomes" id="UP000288805"/>
    </source>
</evidence>
<dbReference type="Gene3D" id="1.25.40.10">
    <property type="entry name" value="Tetratricopeptide repeat domain"/>
    <property type="match status" value="3"/>
</dbReference>
<dbReference type="Pfam" id="PF01535">
    <property type="entry name" value="PPR"/>
    <property type="match status" value="1"/>
</dbReference>
<sequence>MWEQGLKPYVFSYGTLINALAKNGYMSDALNLFDEMPERGVTPDVTCYNILIDGFFKKGDLLDANEIWERLFTQTFFLITLLLMYLCGSGNLDGAIRVYKAMFKGGVSPDVVVHNTMLNRDCRVGRIKECLELWKEGGWSNFNLGALARESLEEAENGGPDLDTFACSSMISGLGREGRLDGVVGILDRMTKHGCRPNPRVCNAVINGFVRASKLEYAIRFFGGMVNNLVKEMLQKGWKPDTITYSLLMNGLCQGKLDMALNFWFQALERRVSSQM</sequence>
<dbReference type="PROSITE" id="PS51375">
    <property type="entry name" value="PPR"/>
    <property type="match status" value="3"/>
</dbReference>
<reference evidence="4 5" key="1">
    <citation type="journal article" date="2018" name="PLoS Genet.">
        <title>Population sequencing reveals clonal diversity and ancestral inbreeding in the grapevine cultivar Chardonnay.</title>
        <authorList>
            <person name="Roach M.J."/>
            <person name="Johnson D.L."/>
            <person name="Bohlmann J."/>
            <person name="van Vuuren H.J."/>
            <person name="Jones S.J."/>
            <person name="Pretorius I.S."/>
            <person name="Schmidt S.A."/>
            <person name="Borneman A.R."/>
        </authorList>
    </citation>
    <scope>NUCLEOTIDE SEQUENCE [LARGE SCALE GENOMIC DNA]</scope>
    <source>
        <strain evidence="5">cv. Chardonnay</strain>
        <tissue evidence="4">Leaf</tissue>
    </source>
</reference>
<organism evidence="4 5">
    <name type="scientific">Vitis vinifera</name>
    <name type="common">Grape</name>
    <dbReference type="NCBI Taxonomy" id="29760"/>
    <lineage>
        <taxon>Eukaryota</taxon>
        <taxon>Viridiplantae</taxon>
        <taxon>Streptophyta</taxon>
        <taxon>Embryophyta</taxon>
        <taxon>Tracheophyta</taxon>
        <taxon>Spermatophyta</taxon>
        <taxon>Magnoliopsida</taxon>
        <taxon>eudicotyledons</taxon>
        <taxon>Gunneridae</taxon>
        <taxon>Pentapetalae</taxon>
        <taxon>rosids</taxon>
        <taxon>Vitales</taxon>
        <taxon>Vitaceae</taxon>
        <taxon>Viteae</taxon>
        <taxon>Vitis</taxon>
    </lineage>
</organism>
<comment type="similarity">
    <text evidence="1">Belongs to the PPR family. P subfamily.</text>
</comment>
<gene>
    <name evidence="4" type="primary">VvCHDh000114_0</name>
    <name evidence="4" type="ORF">CK203_117037</name>
</gene>
<evidence type="ECO:0000256" key="2">
    <source>
        <dbReference type="ARBA" id="ARBA00022737"/>
    </source>
</evidence>
<evidence type="ECO:0000313" key="4">
    <source>
        <dbReference type="EMBL" id="RVW44457.1"/>
    </source>
</evidence>
<dbReference type="NCBIfam" id="TIGR00756">
    <property type="entry name" value="PPR"/>
    <property type="match status" value="5"/>
</dbReference>
<protein>
    <submittedName>
        <fullName evidence="4">Pentatricopeptide repeat-containing protein</fullName>
    </submittedName>
</protein>
<dbReference type="InterPro" id="IPR011990">
    <property type="entry name" value="TPR-like_helical_dom_sf"/>
</dbReference>
<keyword evidence="2" id="KW-0677">Repeat</keyword>
<dbReference type="Pfam" id="PF13041">
    <property type="entry name" value="PPR_2"/>
    <property type="match status" value="3"/>
</dbReference>
<dbReference type="InterPro" id="IPR002885">
    <property type="entry name" value="PPR_rpt"/>
</dbReference>
<feature type="repeat" description="PPR" evidence="3">
    <location>
        <begin position="9"/>
        <end position="43"/>
    </location>
</feature>
<dbReference type="OrthoDB" id="42736at2759"/>
<dbReference type="PANTHER" id="PTHR47941">
    <property type="entry name" value="PENTATRICOPEPTIDE REPEAT-CONTAINING PROTEIN 3, MITOCHONDRIAL"/>
    <property type="match status" value="1"/>
</dbReference>
<evidence type="ECO:0000256" key="3">
    <source>
        <dbReference type="PROSITE-ProRule" id="PRU00708"/>
    </source>
</evidence>